<evidence type="ECO:0000256" key="1">
    <source>
        <dbReference type="SAM" id="MobiDB-lite"/>
    </source>
</evidence>
<gene>
    <name evidence="2" type="ORF">SPARVUS_LOCUS15632246</name>
</gene>
<feature type="non-terminal residue" evidence="2">
    <location>
        <position position="184"/>
    </location>
</feature>
<evidence type="ECO:0000313" key="2">
    <source>
        <dbReference type="EMBL" id="CAI9618052.1"/>
    </source>
</evidence>
<dbReference type="Proteomes" id="UP001162483">
    <property type="component" value="Unassembled WGS sequence"/>
</dbReference>
<proteinExistence type="predicted"/>
<organism evidence="2 3">
    <name type="scientific">Staurois parvus</name>
    <dbReference type="NCBI Taxonomy" id="386267"/>
    <lineage>
        <taxon>Eukaryota</taxon>
        <taxon>Metazoa</taxon>
        <taxon>Chordata</taxon>
        <taxon>Craniata</taxon>
        <taxon>Vertebrata</taxon>
        <taxon>Euteleostomi</taxon>
        <taxon>Amphibia</taxon>
        <taxon>Batrachia</taxon>
        <taxon>Anura</taxon>
        <taxon>Neobatrachia</taxon>
        <taxon>Ranoidea</taxon>
        <taxon>Ranidae</taxon>
        <taxon>Staurois</taxon>
    </lineage>
</organism>
<name>A0ABN9HBR9_9NEOB</name>
<dbReference type="PANTHER" id="PTHR45134">
    <property type="entry name" value="OS08G0543275 PROTEIN"/>
    <property type="match status" value="1"/>
</dbReference>
<sequence>MYKHAQRHMYTHIQTHVYTHRHAYTQINVHTHRHMYIHTDTCTHRHMYVHTVHTNTHTYMHTHTDTCTHTHTCTYTQTHVQIHTCTYRQTHVQKHTHTPIKSCSTSLFTHRAGYCTLGGGREHSTHSFLCIHCAQLLSSLTSPSATDRSGLSSKPAQQDGPGGHTRPHHNFHSPLVSRRVEISS</sequence>
<keyword evidence="3" id="KW-1185">Reference proteome</keyword>
<feature type="region of interest" description="Disordered" evidence="1">
    <location>
        <begin position="144"/>
        <end position="184"/>
    </location>
</feature>
<comment type="caution">
    <text evidence="2">The sequence shown here is derived from an EMBL/GenBank/DDBJ whole genome shotgun (WGS) entry which is preliminary data.</text>
</comment>
<feature type="compositionally biased region" description="Polar residues" evidence="1">
    <location>
        <begin position="144"/>
        <end position="156"/>
    </location>
</feature>
<accession>A0ABN9HBR9</accession>
<dbReference type="EMBL" id="CATNWA010020375">
    <property type="protein sequence ID" value="CAI9618052.1"/>
    <property type="molecule type" value="Genomic_DNA"/>
</dbReference>
<evidence type="ECO:0000313" key="3">
    <source>
        <dbReference type="Proteomes" id="UP001162483"/>
    </source>
</evidence>
<protein>
    <submittedName>
        <fullName evidence="2">Uncharacterized protein</fullName>
    </submittedName>
</protein>
<dbReference type="PANTHER" id="PTHR45134:SF5">
    <property type="entry name" value="OS08G0543275 PROTEIN"/>
    <property type="match status" value="1"/>
</dbReference>
<reference evidence="2" key="1">
    <citation type="submission" date="2023-05" db="EMBL/GenBank/DDBJ databases">
        <authorList>
            <person name="Stuckert A."/>
        </authorList>
    </citation>
    <scope>NUCLEOTIDE SEQUENCE</scope>
</reference>